<evidence type="ECO:0000313" key="1">
    <source>
        <dbReference type="EMBL" id="SVA65739.1"/>
    </source>
</evidence>
<feature type="non-terminal residue" evidence="1">
    <location>
        <position position="68"/>
    </location>
</feature>
<reference evidence="1" key="1">
    <citation type="submission" date="2018-05" db="EMBL/GenBank/DDBJ databases">
        <authorList>
            <person name="Lanie J.A."/>
            <person name="Ng W.-L."/>
            <person name="Kazmierczak K.M."/>
            <person name="Andrzejewski T.M."/>
            <person name="Davidsen T.M."/>
            <person name="Wayne K.J."/>
            <person name="Tettelin H."/>
            <person name="Glass J.I."/>
            <person name="Rusch D."/>
            <person name="Podicherti R."/>
            <person name="Tsui H.-C.T."/>
            <person name="Winkler M.E."/>
        </authorList>
    </citation>
    <scope>NUCLEOTIDE SEQUENCE</scope>
</reference>
<protein>
    <submittedName>
        <fullName evidence="1">Uncharacterized protein</fullName>
    </submittedName>
</protein>
<gene>
    <name evidence="1" type="ORF">METZ01_LOCUS118593</name>
</gene>
<name>A0A381XM05_9ZZZZ</name>
<sequence>MWAHHRAGQAGIDDAGFVDLVRRLDEAVAEVDGHGFLTTPLLPLDNLAETIGQTGGLWAKDETGNVSG</sequence>
<accession>A0A381XM05</accession>
<dbReference type="AlphaFoldDB" id="A0A381XM05"/>
<proteinExistence type="predicted"/>
<organism evidence="1">
    <name type="scientific">marine metagenome</name>
    <dbReference type="NCBI Taxonomy" id="408172"/>
    <lineage>
        <taxon>unclassified sequences</taxon>
        <taxon>metagenomes</taxon>
        <taxon>ecological metagenomes</taxon>
    </lineage>
</organism>
<dbReference type="EMBL" id="UINC01015644">
    <property type="protein sequence ID" value="SVA65739.1"/>
    <property type="molecule type" value="Genomic_DNA"/>
</dbReference>